<accession>A0ACB8T6P7</accession>
<dbReference type="EMBL" id="MU277201">
    <property type="protein sequence ID" value="KAI0063826.1"/>
    <property type="molecule type" value="Genomic_DNA"/>
</dbReference>
<reference evidence="1" key="2">
    <citation type="journal article" date="2022" name="New Phytol.">
        <title>Evolutionary transition to the ectomycorrhizal habit in the genomes of a hyperdiverse lineage of mushroom-forming fungi.</title>
        <authorList>
            <person name="Looney B."/>
            <person name="Miyauchi S."/>
            <person name="Morin E."/>
            <person name="Drula E."/>
            <person name="Courty P.E."/>
            <person name="Kohler A."/>
            <person name="Kuo A."/>
            <person name="LaButti K."/>
            <person name="Pangilinan J."/>
            <person name="Lipzen A."/>
            <person name="Riley R."/>
            <person name="Andreopoulos W."/>
            <person name="He G."/>
            <person name="Johnson J."/>
            <person name="Nolan M."/>
            <person name="Tritt A."/>
            <person name="Barry K.W."/>
            <person name="Grigoriev I.V."/>
            <person name="Nagy L.G."/>
            <person name="Hibbett D."/>
            <person name="Henrissat B."/>
            <person name="Matheny P.B."/>
            <person name="Labbe J."/>
            <person name="Martin F.M."/>
        </authorList>
    </citation>
    <scope>NUCLEOTIDE SEQUENCE</scope>
    <source>
        <strain evidence="1">HHB10654</strain>
    </source>
</reference>
<gene>
    <name evidence="1" type="ORF">BV25DRAFT_365627</name>
</gene>
<reference evidence="1" key="1">
    <citation type="submission" date="2021-03" db="EMBL/GenBank/DDBJ databases">
        <authorList>
            <consortium name="DOE Joint Genome Institute"/>
            <person name="Ahrendt S."/>
            <person name="Looney B.P."/>
            <person name="Miyauchi S."/>
            <person name="Morin E."/>
            <person name="Drula E."/>
            <person name="Courty P.E."/>
            <person name="Chicoki N."/>
            <person name="Fauchery L."/>
            <person name="Kohler A."/>
            <person name="Kuo A."/>
            <person name="Labutti K."/>
            <person name="Pangilinan J."/>
            <person name="Lipzen A."/>
            <person name="Riley R."/>
            <person name="Andreopoulos W."/>
            <person name="He G."/>
            <person name="Johnson J."/>
            <person name="Barry K.W."/>
            <person name="Grigoriev I.V."/>
            <person name="Nagy L."/>
            <person name="Hibbett D."/>
            <person name="Henrissat B."/>
            <person name="Matheny P.B."/>
            <person name="Labbe J."/>
            <person name="Martin F."/>
        </authorList>
    </citation>
    <scope>NUCLEOTIDE SEQUENCE</scope>
    <source>
        <strain evidence="1">HHB10654</strain>
    </source>
</reference>
<evidence type="ECO:0000313" key="1">
    <source>
        <dbReference type="EMBL" id="KAI0063826.1"/>
    </source>
</evidence>
<sequence length="136" mass="15814">MKREDQCMHFTRGIIPSATGIFPPSISALAAAKTNYSDLQWTRAYIIKRENYMSDRVAAAASLVPVKRHLEKVANAELRYEVPVSYEYELMLARYSNYSMWANQYEDAHEQEVLEIIQSKLGIQNQSPLWYWDCDN</sequence>
<keyword evidence="2" id="KW-1185">Reference proteome</keyword>
<organism evidence="1 2">
    <name type="scientific">Artomyces pyxidatus</name>
    <dbReference type="NCBI Taxonomy" id="48021"/>
    <lineage>
        <taxon>Eukaryota</taxon>
        <taxon>Fungi</taxon>
        <taxon>Dikarya</taxon>
        <taxon>Basidiomycota</taxon>
        <taxon>Agaricomycotina</taxon>
        <taxon>Agaricomycetes</taxon>
        <taxon>Russulales</taxon>
        <taxon>Auriscalpiaceae</taxon>
        <taxon>Artomyces</taxon>
    </lineage>
</organism>
<protein>
    <submittedName>
        <fullName evidence="1">Uncharacterized protein</fullName>
    </submittedName>
</protein>
<comment type="caution">
    <text evidence="1">The sequence shown here is derived from an EMBL/GenBank/DDBJ whole genome shotgun (WGS) entry which is preliminary data.</text>
</comment>
<name>A0ACB8T6P7_9AGAM</name>
<dbReference type="Proteomes" id="UP000814140">
    <property type="component" value="Unassembled WGS sequence"/>
</dbReference>
<proteinExistence type="predicted"/>
<evidence type="ECO:0000313" key="2">
    <source>
        <dbReference type="Proteomes" id="UP000814140"/>
    </source>
</evidence>